<dbReference type="InterPro" id="IPR043502">
    <property type="entry name" value="DNA/RNA_pol_sf"/>
</dbReference>
<dbReference type="Proteomes" id="UP000467841">
    <property type="component" value="Unassembled WGS sequence"/>
</dbReference>
<dbReference type="PANTHER" id="PTHR11439">
    <property type="entry name" value="GAG-POL-RELATED RETROTRANSPOSON"/>
    <property type="match status" value="1"/>
</dbReference>
<organism evidence="2 3">
    <name type="scientific">Microthlaspi erraticum</name>
    <dbReference type="NCBI Taxonomy" id="1685480"/>
    <lineage>
        <taxon>Eukaryota</taxon>
        <taxon>Viridiplantae</taxon>
        <taxon>Streptophyta</taxon>
        <taxon>Embryophyta</taxon>
        <taxon>Tracheophyta</taxon>
        <taxon>Spermatophyta</taxon>
        <taxon>Magnoliopsida</taxon>
        <taxon>eudicotyledons</taxon>
        <taxon>Gunneridae</taxon>
        <taxon>Pentapetalae</taxon>
        <taxon>rosids</taxon>
        <taxon>malvids</taxon>
        <taxon>Brassicales</taxon>
        <taxon>Brassicaceae</taxon>
        <taxon>Coluteocarpeae</taxon>
        <taxon>Microthlaspi</taxon>
    </lineage>
</organism>
<dbReference type="PANTHER" id="PTHR11439:SF491">
    <property type="entry name" value="INTEGRASE CATALYTIC DOMAIN-CONTAINING PROTEIN"/>
    <property type="match status" value="1"/>
</dbReference>
<reference evidence="2" key="1">
    <citation type="submission" date="2020-01" db="EMBL/GenBank/DDBJ databases">
        <authorList>
            <person name="Mishra B."/>
        </authorList>
    </citation>
    <scope>NUCLEOTIDE SEQUENCE [LARGE SCALE GENOMIC DNA]</scope>
</reference>
<dbReference type="SUPFAM" id="SSF56672">
    <property type="entry name" value="DNA/RNA polymerases"/>
    <property type="match status" value="1"/>
</dbReference>
<proteinExistence type="predicted"/>
<evidence type="ECO:0000313" key="2">
    <source>
        <dbReference type="EMBL" id="CAA7043752.1"/>
    </source>
</evidence>
<sequence length="392" mass="44889">MEQPEGYVDKDHLDKVCLLKRSLYGLNQSPRQWNTRFDEFMQSNNYQRSEYDVCIYYKEHKDGEFVYLLLYVDDILIASRDKKLVEDLKKLLSSEFEMKDLGEAKKILGMEITRDRSKGILTVSQEGYLTKVLGNFGMDQNKATGTPLGAHFKLQAATEKQSQDQRESMKNVPYQSAVGSLMYAMIGTRPDLAYAVGLVCRFMSDPIKDHWAAVKWIMRYVNGTLKRKLVYKREGEFVIKGYCDSDYAADKDKRRSISEMVFTAGGNPISWRSNLQKIVALSTTEAEYMALAEAAKEAVWLHGLMNELGFKQEAVQIYCDSQSAIALAKNAVFHERTKHIAVKFHFIRDLISMGLVQVLKIATKYNPANILTKVLQVGKFQEALRFLRVKED</sequence>
<comment type="caution">
    <text evidence="2">The sequence shown here is derived from an EMBL/GenBank/DDBJ whole genome shotgun (WGS) entry which is preliminary data.</text>
</comment>
<protein>
    <recommendedName>
        <fullName evidence="1">Reverse transcriptase Ty1/copia-type domain-containing protein</fullName>
    </recommendedName>
</protein>
<feature type="domain" description="Reverse transcriptase Ty1/copia-type" evidence="1">
    <location>
        <begin position="1"/>
        <end position="148"/>
    </location>
</feature>
<accession>A0A6D2JQ19</accession>
<dbReference type="CDD" id="cd09272">
    <property type="entry name" value="RNase_HI_RT_Ty1"/>
    <property type="match status" value="1"/>
</dbReference>
<dbReference type="InterPro" id="IPR013103">
    <property type="entry name" value="RVT_2"/>
</dbReference>
<keyword evidence="3" id="KW-1185">Reference proteome</keyword>
<gene>
    <name evidence="2" type="ORF">MERR_LOCUS30987</name>
</gene>
<dbReference type="EMBL" id="CACVBM020001285">
    <property type="protein sequence ID" value="CAA7043752.1"/>
    <property type="molecule type" value="Genomic_DNA"/>
</dbReference>
<dbReference type="AlphaFoldDB" id="A0A6D2JQ19"/>
<dbReference type="OrthoDB" id="418757at2759"/>
<evidence type="ECO:0000259" key="1">
    <source>
        <dbReference type="Pfam" id="PF07727"/>
    </source>
</evidence>
<evidence type="ECO:0000313" key="3">
    <source>
        <dbReference type="Proteomes" id="UP000467841"/>
    </source>
</evidence>
<dbReference type="Pfam" id="PF07727">
    <property type="entry name" value="RVT_2"/>
    <property type="match status" value="1"/>
</dbReference>
<name>A0A6D2JQ19_9BRAS</name>